<protein>
    <recommendedName>
        <fullName evidence="1">FACT complex subunit</fullName>
    </recommendedName>
</protein>
<dbReference type="PANTHER" id="PTHR13980">
    <property type="entry name" value="CDC68 RELATED"/>
    <property type="match status" value="1"/>
</dbReference>
<dbReference type="GO" id="GO:0006368">
    <property type="term" value="P:transcription elongation by RNA polymerase II"/>
    <property type="evidence" value="ECO:0007669"/>
    <property type="project" value="TreeGrafter"/>
</dbReference>
<keyword evidence="1" id="KW-0804">Transcription</keyword>
<comment type="subcellular location">
    <subcellularLocation>
        <location evidence="1">Nucleus</location>
    </subcellularLocation>
    <subcellularLocation>
        <location evidence="1">Chromosome</location>
    </subcellularLocation>
</comment>
<evidence type="ECO:0000313" key="3">
    <source>
        <dbReference type="EMBL" id="PUU77789.1"/>
    </source>
</evidence>
<keyword evidence="1" id="KW-0805">Transcription regulation</keyword>
<dbReference type="InterPro" id="IPR029149">
    <property type="entry name" value="Creatin/AminoP/Spt16_N"/>
</dbReference>
<organism evidence="3 4">
    <name type="scientific">Tuber borchii</name>
    <name type="common">White truffle</name>
    <dbReference type="NCBI Taxonomy" id="42251"/>
    <lineage>
        <taxon>Eukaryota</taxon>
        <taxon>Fungi</taxon>
        <taxon>Dikarya</taxon>
        <taxon>Ascomycota</taxon>
        <taxon>Pezizomycotina</taxon>
        <taxon>Pezizomycetes</taxon>
        <taxon>Pezizales</taxon>
        <taxon>Tuberaceae</taxon>
        <taxon>Tuber</taxon>
    </lineage>
</organism>
<reference evidence="3 4" key="1">
    <citation type="submission" date="2017-04" db="EMBL/GenBank/DDBJ databases">
        <title>Draft genome sequence of Tuber borchii Vittad., a whitish edible truffle.</title>
        <authorList>
            <consortium name="DOE Joint Genome Institute"/>
            <person name="Murat C."/>
            <person name="Kuo A."/>
            <person name="Barry K.W."/>
            <person name="Clum A."/>
            <person name="Dockter R.B."/>
            <person name="Fauchery L."/>
            <person name="Iotti M."/>
            <person name="Kohler A."/>
            <person name="Labutti K."/>
            <person name="Lindquist E.A."/>
            <person name="Lipzen A."/>
            <person name="Ohm R.A."/>
            <person name="Wang M."/>
            <person name="Grigoriev I.V."/>
            <person name="Zambonelli A."/>
            <person name="Martin F.M."/>
        </authorList>
    </citation>
    <scope>NUCLEOTIDE SEQUENCE [LARGE SCALE GENOMIC DNA]</scope>
    <source>
        <strain evidence="3 4">Tbo3840</strain>
    </source>
</reference>
<keyword evidence="4" id="KW-1185">Reference proteome</keyword>
<dbReference type="GO" id="GO:0006260">
    <property type="term" value="P:DNA replication"/>
    <property type="evidence" value="ECO:0007669"/>
    <property type="project" value="UniProtKB-KW"/>
</dbReference>
<gene>
    <name evidence="3" type="ORF">B9Z19DRAFT_1065586</name>
</gene>
<dbReference type="AlphaFoldDB" id="A0A2T6ZQM3"/>
<keyword evidence="1" id="KW-0234">DNA repair</keyword>
<comment type="similarity">
    <text evidence="1">Belongs to the peptidase M24 family. SPT16 subfamily.</text>
</comment>
<keyword evidence="1" id="KW-0539">Nucleus</keyword>
<keyword evidence="1" id="KW-0158">Chromosome</keyword>
<evidence type="ECO:0000259" key="2">
    <source>
        <dbReference type="SMART" id="SM01285"/>
    </source>
</evidence>
<keyword evidence="1" id="KW-0227">DNA damage</keyword>
<dbReference type="GO" id="GO:0031491">
    <property type="term" value="F:nucleosome binding"/>
    <property type="evidence" value="ECO:0007669"/>
    <property type="project" value="TreeGrafter"/>
</dbReference>
<feature type="domain" description="FACT complex subunit SPT16 N-terminal lobe" evidence="2">
    <location>
        <begin position="9"/>
        <end position="110"/>
    </location>
</feature>
<evidence type="ECO:0000313" key="4">
    <source>
        <dbReference type="Proteomes" id="UP000244722"/>
    </source>
</evidence>
<dbReference type="Gene3D" id="3.40.350.10">
    <property type="entry name" value="Creatinase/prolidase N-terminal domain"/>
    <property type="match status" value="1"/>
</dbReference>
<dbReference type="SMART" id="SM01285">
    <property type="entry name" value="FACT-Spt16_Nlob"/>
    <property type="match status" value="1"/>
</dbReference>
<name>A0A2T6ZQM3_TUBBO</name>
<dbReference type="OrthoDB" id="5471094at2759"/>
<dbReference type="InterPro" id="IPR040258">
    <property type="entry name" value="Spt16"/>
</dbReference>
<comment type="caution">
    <text evidence="3">The sequence shown here is derived from an EMBL/GenBank/DDBJ whole genome shotgun (WGS) entry which is preliminary data.</text>
</comment>
<dbReference type="STRING" id="42251.A0A2T6ZQM3"/>
<dbReference type="InterPro" id="IPR029148">
    <property type="entry name" value="FACT-SPT16_Nlobe"/>
</dbReference>
<comment type="function">
    <text evidence="1">Component of the FACT complex, a general chromatin factor that acts to reorganize nucleosomes. The FACT complex is involved in multiple processes that require DNA as a template such as mRNA elongation, DNA replication and DNA repair. During transcription elongation the FACT complex acts as a histone chaperone that both destabilizes and restores nucleosomal structure. It facilitates the passage of RNA polymerase II and transcription by promoting the dissociation of one histone H2A-H2B dimer from the nucleosome, then subsequently promotes the reestablishment of the nucleosome following the passage of RNA polymerase II.</text>
</comment>
<dbReference type="Proteomes" id="UP000244722">
    <property type="component" value="Unassembled WGS sequence"/>
</dbReference>
<dbReference type="GO" id="GO:0035101">
    <property type="term" value="C:FACT complex"/>
    <property type="evidence" value="ECO:0007669"/>
    <property type="project" value="UniProtKB-UniRule"/>
</dbReference>
<dbReference type="EMBL" id="NESQ01000141">
    <property type="protein sequence ID" value="PUU77789.1"/>
    <property type="molecule type" value="Genomic_DNA"/>
</dbReference>
<proteinExistence type="inferred from homology"/>
<accession>A0A2T6ZQM3</accession>
<dbReference type="GO" id="GO:0006281">
    <property type="term" value="P:DNA repair"/>
    <property type="evidence" value="ECO:0007669"/>
    <property type="project" value="UniProtKB-UniRule"/>
</dbReference>
<dbReference type="PANTHER" id="PTHR13980:SF15">
    <property type="entry name" value="FACT COMPLEX SUBUNIT SPT16"/>
    <property type="match status" value="1"/>
</dbReference>
<keyword evidence="1" id="KW-0235">DNA replication</keyword>
<evidence type="ECO:0000256" key="1">
    <source>
        <dbReference type="RuleBase" id="RU367052"/>
    </source>
</evidence>
<dbReference type="Pfam" id="PF14826">
    <property type="entry name" value="FACT-Spt16_Nlob"/>
    <property type="match status" value="1"/>
</dbReference>
<comment type="subunit">
    <text evidence="1">Component of the FACT complex.</text>
</comment>
<sequence length="194" mass="21443">MWKLPVLGDKSGGIGGLSGEDLAFTLPLRAAKYLETLKGGKFPIEILVRGKDEAQNTQNFKDLVEVITKSGKKVGAYVKDKAEGPFVNDWKKIFPAEIEGVEEFDVSSAISQCLTIKDDLELDYFIDEISTIIDEKKISHVQLSQKIEAKIDDDKFFRAKEMKLASDSTLLPSPPSNSTVLLVLASDSTGIWQF</sequence>